<gene>
    <name evidence="3" type="ORF">L8U61_07780</name>
</gene>
<keyword evidence="2" id="KW-0812">Transmembrane</keyword>
<evidence type="ECO:0000313" key="4">
    <source>
        <dbReference type="Proteomes" id="UP001146453"/>
    </source>
</evidence>
<organism evidence="3 4">
    <name type="scientific">Corynebacterium lehmanniae</name>
    <dbReference type="NCBI Taxonomy" id="2913497"/>
    <lineage>
        <taxon>Bacteria</taxon>
        <taxon>Bacillati</taxon>
        <taxon>Actinomycetota</taxon>
        <taxon>Actinomycetes</taxon>
        <taxon>Mycobacteriales</taxon>
        <taxon>Corynebacteriaceae</taxon>
        <taxon>Corynebacterium</taxon>
    </lineage>
</organism>
<dbReference type="Proteomes" id="UP001146453">
    <property type="component" value="Unassembled WGS sequence"/>
</dbReference>
<feature type="compositionally biased region" description="Low complexity" evidence="1">
    <location>
        <begin position="22"/>
        <end position="39"/>
    </location>
</feature>
<keyword evidence="2" id="KW-1133">Transmembrane helix</keyword>
<evidence type="ECO:0000256" key="1">
    <source>
        <dbReference type="SAM" id="MobiDB-lite"/>
    </source>
</evidence>
<evidence type="ECO:0000313" key="3">
    <source>
        <dbReference type="EMBL" id="MCZ9292030.1"/>
    </source>
</evidence>
<keyword evidence="2" id="KW-0472">Membrane</keyword>
<comment type="caution">
    <text evidence="3">The sequence shown here is derived from an EMBL/GenBank/DDBJ whole genome shotgun (WGS) entry which is preliminary data.</text>
</comment>
<proteinExistence type="predicted"/>
<evidence type="ECO:0000256" key="2">
    <source>
        <dbReference type="SAM" id="Phobius"/>
    </source>
</evidence>
<sequence length="188" mass="21466">MDNETRQYGPQGGEPRRERPRQYFPDQSQNQYQQPQAQPRYEERYTQPAYEQQQYQQPYQDPYYDNGYEPEPEKGTSAGAIALGVFAALSFIAAVVLAVLWRGAAAEANKPPVTETSTIVQTTTERETKTETTTKFPSIFRDRDNPTATLEPTEPTPDPNEIEREIRDGARDILDQLRGGADEYLQEQ</sequence>
<evidence type="ECO:0008006" key="5">
    <source>
        <dbReference type="Google" id="ProtNLM"/>
    </source>
</evidence>
<feature type="compositionally biased region" description="Low complexity" evidence="1">
    <location>
        <begin position="46"/>
        <end position="64"/>
    </location>
</feature>
<name>A0ABT4R8Z1_9CORY</name>
<dbReference type="EMBL" id="JAKMUR010000013">
    <property type="protein sequence ID" value="MCZ9292030.1"/>
    <property type="molecule type" value="Genomic_DNA"/>
</dbReference>
<feature type="region of interest" description="Disordered" evidence="1">
    <location>
        <begin position="116"/>
        <end position="162"/>
    </location>
</feature>
<reference evidence="3" key="1">
    <citation type="submission" date="2022-02" db="EMBL/GenBank/DDBJ databases">
        <title>Corynebacterium sp. from urogenital microbiome.</title>
        <authorList>
            <person name="Cappelli E.A."/>
            <person name="Ribeiro T.G."/>
            <person name="Peixe L."/>
        </authorList>
    </citation>
    <scope>NUCLEOTIDE SEQUENCE</scope>
    <source>
        <strain evidence="3">C8Ua_144</strain>
    </source>
</reference>
<feature type="transmembrane region" description="Helical" evidence="2">
    <location>
        <begin position="78"/>
        <end position="101"/>
    </location>
</feature>
<dbReference type="RefSeq" id="WP_269952424.1">
    <property type="nucleotide sequence ID" value="NZ_JAKMUR010000013.1"/>
</dbReference>
<keyword evidence="4" id="KW-1185">Reference proteome</keyword>
<feature type="region of interest" description="Disordered" evidence="1">
    <location>
        <begin position="1"/>
        <end position="76"/>
    </location>
</feature>
<accession>A0ABT4R8Z1</accession>
<protein>
    <recommendedName>
        <fullName evidence="5">Secreted protein</fullName>
    </recommendedName>
</protein>